<organism evidence="1 2">
    <name type="scientific">Limnohabitans planktonicus II-D5</name>
    <dbReference type="NCBI Taxonomy" id="1293045"/>
    <lineage>
        <taxon>Bacteria</taxon>
        <taxon>Pseudomonadati</taxon>
        <taxon>Pseudomonadota</taxon>
        <taxon>Betaproteobacteria</taxon>
        <taxon>Burkholderiales</taxon>
        <taxon>Comamonadaceae</taxon>
        <taxon>Limnohabitans</taxon>
    </lineage>
</organism>
<accession>A0A2T7U9Z3</accession>
<comment type="caution">
    <text evidence="1">The sequence shown here is derived from an EMBL/GenBank/DDBJ whole genome shotgun (WGS) entry which is preliminary data.</text>
</comment>
<sequence>MPAQVVGAGVLPEGVGWPEAFFGRHHIDRPIAVQLAVKAEQVTVHLQFQKRVVVAGEQVGIARAGELEIHAASVDGVNVLERTKGGAIKTPVVHDLVGRVTAMKQAQIHAGFLGPYAVNGCIDCLCVVGHIASLLQRRSAYERGGALCTRALPG</sequence>
<dbReference type="Proteomes" id="UP000037507">
    <property type="component" value="Unassembled WGS sequence"/>
</dbReference>
<evidence type="ECO:0000313" key="1">
    <source>
        <dbReference type="EMBL" id="PVE41487.1"/>
    </source>
</evidence>
<protein>
    <submittedName>
        <fullName evidence="1">Uncharacterized protein</fullName>
    </submittedName>
</protein>
<evidence type="ECO:0000313" key="2">
    <source>
        <dbReference type="Proteomes" id="UP000037507"/>
    </source>
</evidence>
<proteinExistence type="predicted"/>
<name>A0A2T7U9Z3_9BURK</name>
<keyword evidence="2" id="KW-1185">Reference proteome</keyword>
<dbReference type="EMBL" id="LFYT02000029">
    <property type="protein sequence ID" value="PVE41487.1"/>
    <property type="molecule type" value="Genomic_DNA"/>
</dbReference>
<gene>
    <name evidence="1" type="ORF">H663_017025</name>
</gene>
<dbReference type="AlphaFoldDB" id="A0A2T7U9Z3"/>
<reference evidence="1" key="1">
    <citation type="submission" date="2017-04" db="EMBL/GenBank/DDBJ databases">
        <title>Unexpected and diverse lifestyles within the genus Limnohabitans.</title>
        <authorList>
            <person name="Kasalicky V."/>
            <person name="Mehrshad M."/>
            <person name="Andrei S.-A."/>
            <person name="Salcher M."/>
            <person name="Kratochvilova H."/>
            <person name="Simek K."/>
            <person name="Ghai R."/>
        </authorList>
    </citation>
    <scope>NUCLEOTIDE SEQUENCE [LARGE SCALE GENOMIC DNA]</scope>
    <source>
        <strain evidence="1">II-D5</strain>
    </source>
</reference>